<proteinExistence type="predicted"/>
<reference evidence="2" key="2">
    <citation type="journal article" date="2015" name="Data Brief">
        <title>Shoot transcriptome of the giant reed, Arundo donax.</title>
        <authorList>
            <person name="Barrero R.A."/>
            <person name="Guerrero F.D."/>
            <person name="Moolhuijzen P."/>
            <person name="Goolsby J.A."/>
            <person name="Tidwell J."/>
            <person name="Bellgard S.E."/>
            <person name="Bellgard M.I."/>
        </authorList>
    </citation>
    <scope>NUCLEOTIDE SEQUENCE</scope>
    <source>
        <tissue evidence="2">Shoot tissue taken approximately 20 cm above the soil surface</tissue>
    </source>
</reference>
<evidence type="ECO:0000259" key="1">
    <source>
        <dbReference type="Pfam" id="PF10551"/>
    </source>
</evidence>
<reference evidence="2" key="1">
    <citation type="submission" date="2014-09" db="EMBL/GenBank/DDBJ databases">
        <authorList>
            <person name="Magalhaes I.L.F."/>
            <person name="Oliveira U."/>
            <person name="Santos F.R."/>
            <person name="Vidigal T.H.D.A."/>
            <person name="Brescovit A.D."/>
            <person name="Santos A.J."/>
        </authorList>
    </citation>
    <scope>NUCLEOTIDE SEQUENCE</scope>
    <source>
        <tissue evidence="2">Shoot tissue taken approximately 20 cm above the soil surface</tissue>
    </source>
</reference>
<accession>A0A0A9FJK3</accession>
<dbReference type="InterPro" id="IPR018289">
    <property type="entry name" value="MULE_transposase_dom"/>
</dbReference>
<dbReference type="EMBL" id="GBRH01184726">
    <property type="protein sequence ID" value="JAE13170.1"/>
    <property type="molecule type" value="Transcribed_RNA"/>
</dbReference>
<dbReference type="PANTHER" id="PTHR47718">
    <property type="entry name" value="OS01G0519700 PROTEIN"/>
    <property type="match status" value="1"/>
</dbReference>
<sequence length="104" mass="12180">MGGKAPKSIMTDQDGAMRSAIAQVFKHANHRNCVFHIKNKAELKCGRCFDTKEGLQKEFNGIIDNSLTINEFEIDWRAMIEKHEVQHIKYFEDIFRTRNRWVPV</sequence>
<dbReference type="PANTHER" id="PTHR47718:SF5">
    <property type="entry name" value="PROTEIN FAR1-RELATED SEQUENCE 8-LIKE"/>
    <property type="match status" value="1"/>
</dbReference>
<organism evidence="2">
    <name type="scientific">Arundo donax</name>
    <name type="common">Giant reed</name>
    <name type="synonym">Donax arundinaceus</name>
    <dbReference type="NCBI Taxonomy" id="35708"/>
    <lineage>
        <taxon>Eukaryota</taxon>
        <taxon>Viridiplantae</taxon>
        <taxon>Streptophyta</taxon>
        <taxon>Embryophyta</taxon>
        <taxon>Tracheophyta</taxon>
        <taxon>Spermatophyta</taxon>
        <taxon>Magnoliopsida</taxon>
        <taxon>Liliopsida</taxon>
        <taxon>Poales</taxon>
        <taxon>Poaceae</taxon>
        <taxon>PACMAD clade</taxon>
        <taxon>Arundinoideae</taxon>
        <taxon>Arundineae</taxon>
        <taxon>Arundo</taxon>
    </lineage>
</organism>
<feature type="domain" description="MULE transposase" evidence="1">
    <location>
        <begin position="2"/>
        <end position="39"/>
    </location>
</feature>
<dbReference type="Pfam" id="PF10551">
    <property type="entry name" value="MULE"/>
    <property type="match status" value="1"/>
</dbReference>
<protein>
    <recommendedName>
        <fullName evidence="1">MULE transposase domain-containing protein</fullName>
    </recommendedName>
</protein>
<name>A0A0A9FJK3_ARUDO</name>
<dbReference type="AlphaFoldDB" id="A0A0A9FJK3"/>
<evidence type="ECO:0000313" key="2">
    <source>
        <dbReference type="EMBL" id="JAE13170.1"/>
    </source>
</evidence>